<dbReference type="NCBIfam" id="TIGR02227">
    <property type="entry name" value="sigpep_I_bact"/>
    <property type="match status" value="1"/>
</dbReference>
<dbReference type="SUPFAM" id="SSF51306">
    <property type="entry name" value="LexA/Signal peptidase"/>
    <property type="match status" value="1"/>
</dbReference>
<evidence type="ECO:0000256" key="4">
    <source>
        <dbReference type="ARBA" id="ARBA00019232"/>
    </source>
</evidence>
<comment type="catalytic activity">
    <reaction evidence="1 7">
        <text>Cleavage of hydrophobic, N-terminal signal or leader sequences from secreted and periplasmic proteins.</text>
        <dbReference type="EC" id="3.4.21.89"/>
    </reaction>
</comment>
<accession>A0A346E019</accession>
<keyword evidence="7" id="KW-0645">Protease</keyword>
<sequence length="283" mass="33756">MIYLGIIMNNYFSIILEIITIFTATIWIAEKLKLISYIQKKTKKKKEKIRFTKKEYLIKNIASIFPTLLFVFIIRSFIYEPFQIPSKSMLPNLIVRDFILVEKFSYGLKDPITQRTLIKLKNPKRGDVIVFKYPQNTKLYYIKRIIGIPGDVISYNNLKKTIKIYRKQKNISVIYHTKKNENNKILIEEKIENKKHYILINNTKKKNNLLIYPSNKYIKTWKIPKNNYFVLGDNRDNSYDSRFWGFVPKINIVGKAKFIWMNLKQEDGKWPTGIRLNRIGKIQ</sequence>
<reference evidence="9 10" key="1">
    <citation type="submission" date="2018-03" db="EMBL/GenBank/DDBJ databases">
        <title>A parallel universe: an anciently diverged bacterial symbiosis in a Hawaiian planthopper (Hemiptera: Cixiidae) reveals rearranged nutritional responsibilities.</title>
        <authorList>
            <person name="Bennett G."/>
            <person name="Mao M."/>
        </authorList>
    </citation>
    <scope>NUCLEOTIDE SEQUENCE [LARGE SCALE GENOMIC DNA]</scope>
    <source>
        <strain evidence="9 10">OLIH</strain>
    </source>
</reference>
<dbReference type="InterPro" id="IPR000223">
    <property type="entry name" value="Pept_S26A_signal_pept_1"/>
</dbReference>
<keyword evidence="10" id="KW-1185">Reference proteome</keyword>
<dbReference type="InterPro" id="IPR019758">
    <property type="entry name" value="Pept_S26A_signal_pept_1_CS"/>
</dbReference>
<dbReference type="InterPro" id="IPR036286">
    <property type="entry name" value="LexA/Signal_pep-like_sf"/>
</dbReference>
<organism evidence="9 10">
    <name type="scientific">Candidatus Purcelliella pentastirinorum</name>
    <dbReference type="NCBI Taxonomy" id="472834"/>
    <lineage>
        <taxon>Bacteria</taxon>
        <taxon>Pseudomonadati</taxon>
        <taxon>Pseudomonadota</taxon>
        <taxon>Gammaproteobacteria</taxon>
        <taxon>Enterobacterales</taxon>
        <taxon>Enterobacteriaceae</taxon>
        <taxon>Candidatus Purcelliella</taxon>
    </lineage>
</organism>
<dbReference type="PROSITE" id="PS00760">
    <property type="entry name" value="SPASE_I_2"/>
    <property type="match status" value="1"/>
</dbReference>
<dbReference type="PROSITE" id="PS00761">
    <property type="entry name" value="SPASE_I_3"/>
    <property type="match status" value="1"/>
</dbReference>
<comment type="similarity">
    <text evidence="2 7">Belongs to the peptidase S26 family.</text>
</comment>
<dbReference type="PANTHER" id="PTHR43390">
    <property type="entry name" value="SIGNAL PEPTIDASE I"/>
    <property type="match status" value="1"/>
</dbReference>
<dbReference type="Gene3D" id="2.10.109.10">
    <property type="entry name" value="Umud Fragment, subunit A"/>
    <property type="match status" value="1"/>
</dbReference>
<feature type="domain" description="Peptidase S26" evidence="8">
    <location>
        <begin position="59"/>
        <end position="261"/>
    </location>
</feature>
<dbReference type="GO" id="GO:0016020">
    <property type="term" value="C:membrane"/>
    <property type="evidence" value="ECO:0007669"/>
    <property type="project" value="UniProtKB-SubCell"/>
</dbReference>
<dbReference type="GO" id="GO:0006465">
    <property type="term" value="P:signal peptide processing"/>
    <property type="evidence" value="ECO:0007669"/>
    <property type="project" value="InterPro"/>
</dbReference>
<feature type="transmembrane region" description="Helical" evidence="7">
    <location>
        <begin position="12"/>
        <end position="35"/>
    </location>
</feature>
<feature type="active site" evidence="6">
    <location>
        <position position="88"/>
    </location>
</feature>
<protein>
    <recommendedName>
        <fullName evidence="4 7">Signal peptidase I</fullName>
        <ecNumber evidence="3 7">3.4.21.89</ecNumber>
    </recommendedName>
</protein>
<dbReference type="PRINTS" id="PR00727">
    <property type="entry name" value="LEADERPTASE"/>
</dbReference>
<evidence type="ECO:0000256" key="2">
    <source>
        <dbReference type="ARBA" id="ARBA00009370"/>
    </source>
</evidence>
<dbReference type="GO" id="GO:0009003">
    <property type="term" value="F:signal peptidase activity"/>
    <property type="evidence" value="ECO:0007669"/>
    <property type="project" value="UniProtKB-EC"/>
</dbReference>
<dbReference type="EMBL" id="CP028374">
    <property type="protein sequence ID" value="AXN02324.1"/>
    <property type="molecule type" value="Genomic_DNA"/>
</dbReference>
<evidence type="ECO:0000313" key="10">
    <source>
        <dbReference type="Proteomes" id="UP000256856"/>
    </source>
</evidence>
<proteinExistence type="inferred from homology"/>
<evidence type="ECO:0000256" key="5">
    <source>
        <dbReference type="ARBA" id="ARBA00022801"/>
    </source>
</evidence>
<dbReference type="InterPro" id="IPR019533">
    <property type="entry name" value="Peptidase_S26"/>
</dbReference>
<evidence type="ECO:0000256" key="6">
    <source>
        <dbReference type="PIRSR" id="PIRSR600223-1"/>
    </source>
</evidence>
<feature type="active site" evidence="6">
    <location>
        <position position="143"/>
    </location>
</feature>
<keyword evidence="7" id="KW-0472">Membrane</keyword>
<dbReference type="PANTHER" id="PTHR43390:SF1">
    <property type="entry name" value="CHLOROPLAST PROCESSING PEPTIDASE"/>
    <property type="match status" value="1"/>
</dbReference>
<evidence type="ECO:0000259" key="8">
    <source>
        <dbReference type="Pfam" id="PF10502"/>
    </source>
</evidence>
<dbReference type="Proteomes" id="UP000256856">
    <property type="component" value="Chromosome"/>
</dbReference>
<keyword evidence="5 7" id="KW-0378">Hydrolase</keyword>
<evidence type="ECO:0000256" key="1">
    <source>
        <dbReference type="ARBA" id="ARBA00000677"/>
    </source>
</evidence>
<evidence type="ECO:0000256" key="3">
    <source>
        <dbReference type="ARBA" id="ARBA00013208"/>
    </source>
</evidence>
<keyword evidence="7" id="KW-1133">Transmembrane helix</keyword>
<evidence type="ECO:0000256" key="7">
    <source>
        <dbReference type="RuleBase" id="RU362042"/>
    </source>
</evidence>
<name>A0A346E019_9ENTR</name>
<dbReference type="Pfam" id="PF10502">
    <property type="entry name" value="Peptidase_S26"/>
    <property type="match status" value="1"/>
</dbReference>
<dbReference type="KEGG" id="ppet:C9I82_368"/>
<feature type="transmembrane region" description="Helical" evidence="7">
    <location>
        <begin position="56"/>
        <end position="78"/>
    </location>
</feature>
<dbReference type="GO" id="GO:0004252">
    <property type="term" value="F:serine-type endopeptidase activity"/>
    <property type="evidence" value="ECO:0007669"/>
    <property type="project" value="InterPro"/>
</dbReference>
<dbReference type="AlphaFoldDB" id="A0A346E019"/>
<evidence type="ECO:0000313" key="9">
    <source>
        <dbReference type="EMBL" id="AXN02324.1"/>
    </source>
</evidence>
<dbReference type="InterPro" id="IPR019757">
    <property type="entry name" value="Pept_S26A_signal_pept_1_Lys-AS"/>
</dbReference>
<dbReference type="CDD" id="cd06530">
    <property type="entry name" value="S26_SPase_I"/>
    <property type="match status" value="1"/>
</dbReference>
<dbReference type="EC" id="3.4.21.89" evidence="3 7"/>
<comment type="subcellular location">
    <subcellularLocation>
        <location evidence="7">Membrane</location>
        <topology evidence="7">Multi-pass membrane protein</topology>
    </subcellularLocation>
</comment>
<gene>
    <name evidence="9" type="ORF">C9I82_368</name>
</gene>
<keyword evidence="7" id="KW-0812">Transmembrane</keyword>